<keyword evidence="2" id="KW-1185">Reference proteome</keyword>
<sequence>MLAPATVCDSESQCMNIATYLGSISNCRYLKGGGNTPKRSTRELTTETSGNYKKILRTQRKPIPPIHGERGIVRTNSEKAEAFADSFELQCRENQLDDEDEDHEEEVERRVRRLNRLPDEDEIRPSTPAWGHACETSLKKLQAVENVALRTAVGAPWFVRNRDLQRDLEWTPLREVIRTKATKAFEKATVHTNPLVREAVDYEAEERTTHKRPKTQYPG</sequence>
<gene>
    <name evidence="1" type="ORF">NQ315_003940</name>
</gene>
<protein>
    <submittedName>
        <fullName evidence="1">Uncharacterized protein</fullName>
    </submittedName>
</protein>
<proteinExistence type="predicted"/>
<accession>A0AAV8VZY0</accession>
<name>A0AAV8VZY0_9CUCU</name>
<evidence type="ECO:0000313" key="1">
    <source>
        <dbReference type="EMBL" id="KAJ8919355.1"/>
    </source>
</evidence>
<comment type="caution">
    <text evidence="1">The sequence shown here is derived from an EMBL/GenBank/DDBJ whole genome shotgun (WGS) entry which is preliminary data.</text>
</comment>
<dbReference type="AlphaFoldDB" id="A0AAV8VZY0"/>
<dbReference type="Proteomes" id="UP001159042">
    <property type="component" value="Unassembled WGS sequence"/>
</dbReference>
<organism evidence="1 2">
    <name type="scientific">Exocentrus adspersus</name>
    <dbReference type="NCBI Taxonomy" id="1586481"/>
    <lineage>
        <taxon>Eukaryota</taxon>
        <taxon>Metazoa</taxon>
        <taxon>Ecdysozoa</taxon>
        <taxon>Arthropoda</taxon>
        <taxon>Hexapoda</taxon>
        <taxon>Insecta</taxon>
        <taxon>Pterygota</taxon>
        <taxon>Neoptera</taxon>
        <taxon>Endopterygota</taxon>
        <taxon>Coleoptera</taxon>
        <taxon>Polyphaga</taxon>
        <taxon>Cucujiformia</taxon>
        <taxon>Chrysomeloidea</taxon>
        <taxon>Cerambycidae</taxon>
        <taxon>Lamiinae</taxon>
        <taxon>Acanthocinini</taxon>
        <taxon>Exocentrus</taxon>
    </lineage>
</organism>
<dbReference type="EMBL" id="JANEYG010000019">
    <property type="protein sequence ID" value="KAJ8919355.1"/>
    <property type="molecule type" value="Genomic_DNA"/>
</dbReference>
<reference evidence="1 2" key="1">
    <citation type="journal article" date="2023" name="Insect Mol. Biol.">
        <title>Genome sequencing provides insights into the evolution of gene families encoding plant cell wall-degrading enzymes in longhorned beetles.</title>
        <authorList>
            <person name="Shin N.R."/>
            <person name="Okamura Y."/>
            <person name="Kirsch R."/>
            <person name="Pauchet Y."/>
        </authorList>
    </citation>
    <scope>NUCLEOTIDE SEQUENCE [LARGE SCALE GENOMIC DNA]</scope>
    <source>
        <strain evidence="1">EAD_L_NR</strain>
    </source>
</reference>
<evidence type="ECO:0000313" key="2">
    <source>
        <dbReference type="Proteomes" id="UP001159042"/>
    </source>
</evidence>